<evidence type="ECO:0000313" key="1">
    <source>
        <dbReference type="EMBL" id="PWS28301.1"/>
    </source>
</evidence>
<dbReference type="NCBIfam" id="TIGR03643">
    <property type="entry name" value="TIGR03643 family protein"/>
    <property type="match status" value="1"/>
</dbReference>
<dbReference type="AlphaFoldDB" id="A0A317ENA9"/>
<evidence type="ECO:0000313" key="2">
    <source>
        <dbReference type="Proteomes" id="UP000245379"/>
    </source>
</evidence>
<gene>
    <name evidence="1" type="ORF">DHW03_00125</name>
</gene>
<dbReference type="InterPro" id="IPR019882">
    <property type="entry name" value="CHP03643"/>
</dbReference>
<dbReference type="OrthoDB" id="289296at2"/>
<protein>
    <submittedName>
        <fullName evidence="1">TIGR03643 family protein</fullName>
    </submittedName>
</protein>
<accession>A0A317ENA9</accession>
<dbReference type="RefSeq" id="WP_109923749.1">
    <property type="nucleotide sequence ID" value="NZ_QGNZ01000001.1"/>
</dbReference>
<dbReference type="Pfam" id="PF10985">
    <property type="entry name" value="DUF2805"/>
    <property type="match status" value="1"/>
</dbReference>
<dbReference type="EMBL" id="QGNZ01000001">
    <property type="protein sequence ID" value="PWS28301.1"/>
    <property type="molecule type" value="Genomic_DNA"/>
</dbReference>
<keyword evidence="2" id="KW-1185">Reference proteome</keyword>
<comment type="caution">
    <text evidence="1">The sequence shown here is derived from an EMBL/GenBank/DDBJ whole genome shotgun (WGS) entry which is preliminary data.</text>
</comment>
<sequence length="97" mass="11531">MKTKITLSTLEIDRVIEMAWEDRTPFDAIKLQFGLGEQQVIELMRGQIKETSFKRWRARVQGRATKHGKLYLKNDLTFKCDRQRQISSNKISKRNYL</sequence>
<organism evidence="1 2">
    <name type="scientific">Pedobacter yonginense</name>
    <dbReference type="NCBI Taxonomy" id="651869"/>
    <lineage>
        <taxon>Bacteria</taxon>
        <taxon>Pseudomonadati</taxon>
        <taxon>Bacteroidota</taxon>
        <taxon>Sphingobacteriia</taxon>
        <taxon>Sphingobacteriales</taxon>
        <taxon>Sphingobacteriaceae</taxon>
        <taxon>Pedobacter</taxon>
    </lineage>
</organism>
<name>A0A317ENA9_9SPHI</name>
<reference evidence="1 2" key="1">
    <citation type="submission" date="2018-05" db="EMBL/GenBank/DDBJ databases">
        <title>Pedobacter paludis sp. nov., isolated from wetland soil.</title>
        <authorList>
            <person name="Zhang Y."/>
            <person name="Wang G."/>
        </authorList>
    </citation>
    <scope>NUCLEOTIDE SEQUENCE [LARGE SCALE GENOMIC DNA]</scope>
    <source>
        <strain evidence="1 2">KCTC22721</strain>
    </source>
</reference>
<dbReference type="Proteomes" id="UP000245379">
    <property type="component" value="Unassembled WGS sequence"/>
</dbReference>
<proteinExistence type="predicted"/>